<reference evidence="1 2" key="1">
    <citation type="journal article" date="2019" name="Sci. Rep.">
        <title>Orb-weaving spider Araneus ventricosus genome elucidates the spidroin gene catalogue.</title>
        <authorList>
            <person name="Kono N."/>
            <person name="Nakamura H."/>
            <person name="Ohtoshi R."/>
            <person name="Moran D.A.P."/>
            <person name="Shinohara A."/>
            <person name="Yoshida Y."/>
            <person name="Fujiwara M."/>
            <person name="Mori M."/>
            <person name="Tomita M."/>
            <person name="Arakawa K."/>
        </authorList>
    </citation>
    <scope>NUCLEOTIDE SEQUENCE [LARGE SCALE GENOMIC DNA]</scope>
</reference>
<comment type="caution">
    <text evidence="1">The sequence shown here is derived from an EMBL/GenBank/DDBJ whole genome shotgun (WGS) entry which is preliminary data.</text>
</comment>
<organism evidence="1 2">
    <name type="scientific">Araneus ventricosus</name>
    <name type="common">Orbweaver spider</name>
    <name type="synonym">Epeira ventricosa</name>
    <dbReference type="NCBI Taxonomy" id="182803"/>
    <lineage>
        <taxon>Eukaryota</taxon>
        <taxon>Metazoa</taxon>
        <taxon>Ecdysozoa</taxon>
        <taxon>Arthropoda</taxon>
        <taxon>Chelicerata</taxon>
        <taxon>Arachnida</taxon>
        <taxon>Araneae</taxon>
        <taxon>Araneomorphae</taxon>
        <taxon>Entelegynae</taxon>
        <taxon>Araneoidea</taxon>
        <taxon>Araneidae</taxon>
        <taxon>Araneus</taxon>
    </lineage>
</organism>
<sequence length="94" mass="10434">MCEVVQSGRGKYASYFERGKIIGFHQSKKTRKEIAEITGIGLRRVKRIIKTCKNSGEVSTSRNKCGREKTLKLAGSKISEATGEEKSQKIGSRV</sequence>
<evidence type="ECO:0000313" key="2">
    <source>
        <dbReference type="Proteomes" id="UP000499080"/>
    </source>
</evidence>
<proteinExistence type="predicted"/>
<accession>A0A4Y2Q029</accession>
<dbReference type="Proteomes" id="UP000499080">
    <property type="component" value="Unassembled WGS sequence"/>
</dbReference>
<keyword evidence="2" id="KW-1185">Reference proteome</keyword>
<dbReference type="EMBL" id="BGPR01012358">
    <property type="protein sequence ID" value="GBN55696.1"/>
    <property type="molecule type" value="Genomic_DNA"/>
</dbReference>
<dbReference type="AlphaFoldDB" id="A0A4Y2Q029"/>
<protein>
    <recommendedName>
        <fullName evidence="3">Tc3 transposase DNA binding domain-containing protein</fullName>
    </recommendedName>
</protein>
<dbReference type="Gene3D" id="1.10.10.10">
    <property type="entry name" value="Winged helix-like DNA-binding domain superfamily/Winged helix DNA-binding domain"/>
    <property type="match status" value="1"/>
</dbReference>
<gene>
    <name evidence="1" type="ORF">AVEN_70748_1</name>
</gene>
<dbReference type="InterPro" id="IPR036388">
    <property type="entry name" value="WH-like_DNA-bd_sf"/>
</dbReference>
<dbReference type="OrthoDB" id="10205358at2759"/>
<evidence type="ECO:0000313" key="1">
    <source>
        <dbReference type="EMBL" id="GBN55696.1"/>
    </source>
</evidence>
<name>A0A4Y2Q029_ARAVE</name>
<evidence type="ECO:0008006" key="3">
    <source>
        <dbReference type="Google" id="ProtNLM"/>
    </source>
</evidence>